<evidence type="ECO:0000313" key="5">
    <source>
        <dbReference type="Proteomes" id="UP000069940"/>
    </source>
</evidence>
<evidence type="ECO:0000256" key="2">
    <source>
        <dbReference type="SAM" id="MobiDB-lite"/>
    </source>
</evidence>
<organism evidence="4 5">
    <name type="scientific">Aedes albopictus</name>
    <name type="common">Asian tiger mosquito</name>
    <name type="synonym">Stegomyia albopicta</name>
    <dbReference type="NCBI Taxonomy" id="7160"/>
    <lineage>
        <taxon>Eukaryota</taxon>
        <taxon>Metazoa</taxon>
        <taxon>Ecdysozoa</taxon>
        <taxon>Arthropoda</taxon>
        <taxon>Hexapoda</taxon>
        <taxon>Insecta</taxon>
        <taxon>Pterygota</taxon>
        <taxon>Neoptera</taxon>
        <taxon>Endopterygota</taxon>
        <taxon>Diptera</taxon>
        <taxon>Nematocera</taxon>
        <taxon>Culicoidea</taxon>
        <taxon>Culicidae</taxon>
        <taxon>Culicinae</taxon>
        <taxon>Aedini</taxon>
        <taxon>Aedes</taxon>
        <taxon>Stegomyia</taxon>
    </lineage>
</organism>
<feature type="domain" description="Integrase catalytic" evidence="3">
    <location>
        <begin position="131"/>
        <end position="286"/>
    </location>
</feature>
<feature type="region of interest" description="Disordered" evidence="2">
    <location>
        <begin position="310"/>
        <end position="332"/>
    </location>
</feature>
<evidence type="ECO:0000256" key="1">
    <source>
        <dbReference type="ARBA" id="ARBA00012493"/>
    </source>
</evidence>
<dbReference type="GeneID" id="134291388"/>
<dbReference type="SUPFAM" id="SSF53098">
    <property type="entry name" value="Ribonuclease H-like"/>
    <property type="match status" value="1"/>
</dbReference>
<dbReference type="InterPro" id="IPR012337">
    <property type="entry name" value="RNaseH-like_sf"/>
</dbReference>
<evidence type="ECO:0000259" key="3">
    <source>
        <dbReference type="PROSITE" id="PS50994"/>
    </source>
</evidence>
<dbReference type="Pfam" id="PF00665">
    <property type="entry name" value="rve"/>
    <property type="match status" value="1"/>
</dbReference>
<dbReference type="Gene3D" id="3.30.420.10">
    <property type="entry name" value="Ribonuclease H-like superfamily/Ribonuclease H"/>
    <property type="match status" value="1"/>
</dbReference>
<name>A0ABM1Z3C3_AEDAL</name>
<dbReference type="PANTHER" id="PTHR37984:SF11">
    <property type="entry name" value="INTEGRASE CATALYTIC DOMAIN-CONTAINING PROTEIN"/>
    <property type="match status" value="1"/>
</dbReference>
<reference evidence="5" key="1">
    <citation type="journal article" date="2015" name="Proc. Natl. Acad. Sci. U.S.A.">
        <title>Genome sequence of the Asian Tiger mosquito, Aedes albopictus, reveals insights into its biology, genetics, and evolution.</title>
        <authorList>
            <person name="Chen X.G."/>
            <person name="Jiang X."/>
            <person name="Gu J."/>
            <person name="Xu M."/>
            <person name="Wu Y."/>
            <person name="Deng Y."/>
            <person name="Zhang C."/>
            <person name="Bonizzoni M."/>
            <person name="Dermauw W."/>
            <person name="Vontas J."/>
            <person name="Armbruster P."/>
            <person name="Huang X."/>
            <person name="Yang Y."/>
            <person name="Zhang H."/>
            <person name="He W."/>
            <person name="Peng H."/>
            <person name="Liu Y."/>
            <person name="Wu K."/>
            <person name="Chen J."/>
            <person name="Lirakis M."/>
            <person name="Topalis P."/>
            <person name="Van Leeuwen T."/>
            <person name="Hall A.B."/>
            <person name="Jiang X."/>
            <person name="Thorpe C."/>
            <person name="Mueller R.L."/>
            <person name="Sun C."/>
            <person name="Waterhouse R.M."/>
            <person name="Yan G."/>
            <person name="Tu Z.J."/>
            <person name="Fang X."/>
            <person name="James A.A."/>
        </authorList>
    </citation>
    <scope>NUCLEOTIDE SEQUENCE [LARGE SCALE GENOMIC DNA]</scope>
    <source>
        <strain evidence="5">Foshan</strain>
    </source>
</reference>
<feature type="region of interest" description="Disordered" evidence="2">
    <location>
        <begin position="388"/>
        <end position="439"/>
    </location>
</feature>
<reference evidence="4" key="2">
    <citation type="submission" date="2025-05" db="UniProtKB">
        <authorList>
            <consortium name="EnsemblMetazoa"/>
        </authorList>
    </citation>
    <scope>IDENTIFICATION</scope>
    <source>
        <strain evidence="4">Foshan</strain>
    </source>
</reference>
<sequence>MSALASSALTWKEIKEAALSDPETLKVLESLANGEQDSIPIEYRVLVNELCQFEDVLLRGDRIVVPLALRDRVLSAAHDGHPGITMMKNHLRSNVWWPKMDSDVEKYVKSCRGCTLVSAPDPPEAMVRSQLPSYPWHTLAVDFLGPLPEGQSLFVVIDYYSRFMEVCEMETTTSNDVIRELAIMFGRYGIPSYIKADNAPQFSADCAEIKEFCESTGFRISNTIPYWPQSNGEVERQNRSILKRLRIAQELGLNWRKELRDYLLTYHSTKHPSTGKSPGELMFGRRIKSKVPSIMIFHEDGSVRERDAVVKEKGKDYSDRKRNAKQSELQEGDVVLAKRMRKNNKLDTNFSNEEFIVKRKEGLDTIIKSSKSGKEYRRSSAHLKKVLGHDQKDLDNHSSTVAVPKNDSLSMQNDDALSEKHPSRRLRKVPSKYDDYIPH</sequence>
<dbReference type="InterPro" id="IPR036397">
    <property type="entry name" value="RNaseH_sf"/>
</dbReference>
<evidence type="ECO:0000313" key="4">
    <source>
        <dbReference type="EnsemblMetazoa" id="AALFPA23_014664.P21299"/>
    </source>
</evidence>
<dbReference type="InterPro" id="IPR001584">
    <property type="entry name" value="Integrase_cat-core"/>
</dbReference>
<dbReference type="EC" id="2.7.7.49" evidence="1"/>
<dbReference type="InterPro" id="IPR050951">
    <property type="entry name" value="Retrovirus_Pol_polyprotein"/>
</dbReference>
<dbReference type="EnsemblMetazoa" id="AALFPA23_014664.R21299">
    <property type="protein sequence ID" value="AALFPA23_014664.P21299"/>
    <property type="gene ID" value="AALFPA23_014664"/>
</dbReference>
<feature type="compositionally biased region" description="Polar residues" evidence="2">
    <location>
        <begin position="397"/>
        <end position="415"/>
    </location>
</feature>
<dbReference type="Gene3D" id="1.10.340.70">
    <property type="match status" value="1"/>
</dbReference>
<feature type="compositionally biased region" description="Basic and acidic residues" evidence="2">
    <location>
        <begin position="310"/>
        <end position="321"/>
    </location>
</feature>
<dbReference type="Proteomes" id="UP000069940">
    <property type="component" value="Unassembled WGS sequence"/>
</dbReference>
<dbReference type="PROSITE" id="PS50994">
    <property type="entry name" value="INTEGRASE"/>
    <property type="match status" value="1"/>
</dbReference>
<proteinExistence type="predicted"/>
<accession>A0ABM1Z3C3</accession>
<dbReference type="Pfam" id="PF17921">
    <property type="entry name" value="Integrase_H2C2"/>
    <property type="match status" value="1"/>
</dbReference>
<dbReference type="RefSeq" id="XP_062715067.1">
    <property type="nucleotide sequence ID" value="XM_062859083.1"/>
</dbReference>
<protein>
    <recommendedName>
        <fullName evidence="1">RNA-directed DNA polymerase</fullName>
        <ecNumber evidence="1">2.7.7.49</ecNumber>
    </recommendedName>
</protein>
<dbReference type="InterPro" id="IPR041588">
    <property type="entry name" value="Integrase_H2C2"/>
</dbReference>
<keyword evidence="5" id="KW-1185">Reference proteome</keyword>
<dbReference type="PANTHER" id="PTHR37984">
    <property type="entry name" value="PROTEIN CBG26694"/>
    <property type="match status" value="1"/>
</dbReference>